<gene>
    <name evidence="2" type="ORF">SAMN05444128_0776</name>
</gene>
<evidence type="ECO:0000259" key="1">
    <source>
        <dbReference type="Pfam" id="PF09537"/>
    </source>
</evidence>
<dbReference type="Proteomes" id="UP000187181">
    <property type="component" value="Unassembled WGS sequence"/>
</dbReference>
<accession>A0A1R3WP65</accession>
<dbReference type="InterPro" id="IPR016920">
    <property type="entry name" value="UCP029477"/>
</dbReference>
<dbReference type="InterPro" id="IPR019052">
    <property type="entry name" value="DUF2383"/>
</dbReference>
<dbReference type="Gene3D" id="1.20.1260.10">
    <property type="match status" value="1"/>
</dbReference>
<proteinExistence type="predicted"/>
<dbReference type="EMBL" id="FTPP01000001">
    <property type="protein sequence ID" value="SIT79682.1"/>
    <property type="molecule type" value="Genomic_DNA"/>
</dbReference>
<dbReference type="PIRSF" id="PIRSF029477">
    <property type="entry name" value="UCP029477"/>
    <property type="match status" value="1"/>
</dbReference>
<dbReference type="InterPro" id="IPR012347">
    <property type="entry name" value="Ferritin-like"/>
</dbReference>
<dbReference type="Pfam" id="PF09537">
    <property type="entry name" value="DUF2383"/>
    <property type="match status" value="1"/>
</dbReference>
<feature type="domain" description="DUF2383" evidence="1">
    <location>
        <begin position="23"/>
        <end position="130"/>
    </location>
</feature>
<evidence type="ECO:0000313" key="3">
    <source>
        <dbReference type="Proteomes" id="UP000187181"/>
    </source>
</evidence>
<reference evidence="3" key="1">
    <citation type="submission" date="2017-01" db="EMBL/GenBank/DDBJ databases">
        <authorList>
            <person name="Varghese N."/>
            <person name="Submissions S."/>
        </authorList>
    </citation>
    <scope>NUCLEOTIDE SEQUENCE [LARGE SCALE GENOMIC DNA]</scope>
    <source>
        <strain evidence="3">LP100</strain>
    </source>
</reference>
<organism evidence="2 3">
    <name type="scientific">Pontibacter indicus</name>
    <dbReference type="NCBI Taxonomy" id="1317125"/>
    <lineage>
        <taxon>Bacteria</taxon>
        <taxon>Pseudomonadati</taxon>
        <taxon>Bacteroidota</taxon>
        <taxon>Cytophagia</taxon>
        <taxon>Cytophagales</taxon>
        <taxon>Hymenobacteraceae</taxon>
        <taxon>Pontibacter</taxon>
    </lineage>
</organism>
<dbReference type="SUPFAM" id="SSF47240">
    <property type="entry name" value="Ferritin-like"/>
    <property type="match status" value="1"/>
</dbReference>
<dbReference type="AlphaFoldDB" id="A0A1R3WP65"/>
<sequence length="161" mass="18682">MQYISIQNQIKNITMEINKEVYSTVHHLIERCKDGVKGYKTAAEDVEDQDLKDLFRKYAVQRDSMITELQDQLHRMGKTDDESSSIEGTLHRAWIDIKAALSSKDRKRILEECERGEDYAVKAYEEAMQKNLPGELKPIVAQQYQDVKNAHDHIRSLRDSA</sequence>
<dbReference type="NCBIfam" id="TIGR02284">
    <property type="entry name" value="PA2169 family four-helix-bundle protein"/>
    <property type="match status" value="1"/>
</dbReference>
<dbReference type="InterPro" id="IPR011971">
    <property type="entry name" value="CHP02284"/>
</dbReference>
<keyword evidence="3" id="KW-1185">Reference proteome</keyword>
<dbReference type="STRING" id="1317125.SAMN05444128_0776"/>
<protein>
    <recommendedName>
        <fullName evidence="1">DUF2383 domain-containing protein</fullName>
    </recommendedName>
</protein>
<name>A0A1R3WP65_9BACT</name>
<dbReference type="InterPro" id="IPR009078">
    <property type="entry name" value="Ferritin-like_SF"/>
</dbReference>
<evidence type="ECO:0000313" key="2">
    <source>
        <dbReference type="EMBL" id="SIT79682.1"/>
    </source>
</evidence>